<keyword evidence="7 13" id="KW-0547">Nucleotide-binding</keyword>
<keyword evidence="12" id="KW-0325">Glycoprotein</keyword>
<evidence type="ECO:0000256" key="7">
    <source>
        <dbReference type="ARBA" id="ARBA00022741"/>
    </source>
</evidence>
<dbReference type="InterPro" id="IPR011009">
    <property type="entry name" value="Kinase-like_dom_sf"/>
</dbReference>
<dbReference type="GO" id="GO:0005524">
    <property type="term" value="F:ATP binding"/>
    <property type="evidence" value="ECO:0007669"/>
    <property type="project" value="UniProtKB-UniRule"/>
</dbReference>
<feature type="domain" description="Protein kinase" evidence="16">
    <location>
        <begin position="513"/>
        <end position="788"/>
    </location>
</feature>
<dbReference type="InterPro" id="IPR017441">
    <property type="entry name" value="Protein_kinase_ATP_BS"/>
</dbReference>
<evidence type="ECO:0000256" key="5">
    <source>
        <dbReference type="ARBA" id="ARBA00022729"/>
    </source>
</evidence>
<feature type="transmembrane region" description="Helical" evidence="15">
    <location>
        <begin position="435"/>
        <end position="456"/>
    </location>
</feature>
<keyword evidence="6" id="KW-0677">Repeat</keyword>
<keyword evidence="15" id="KW-0812">Transmembrane</keyword>
<dbReference type="InterPro" id="IPR055414">
    <property type="entry name" value="LRR_R13L4/SHOC2-like"/>
</dbReference>
<dbReference type="Gene3D" id="3.30.200.20">
    <property type="entry name" value="Phosphorylase Kinase, domain 1"/>
    <property type="match status" value="1"/>
</dbReference>
<evidence type="ECO:0000256" key="6">
    <source>
        <dbReference type="ARBA" id="ARBA00022737"/>
    </source>
</evidence>
<evidence type="ECO:0000313" key="18">
    <source>
        <dbReference type="Proteomes" id="UP000077202"/>
    </source>
</evidence>
<feature type="binding site" evidence="13">
    <location>
        <position position="541"/>
    </location>
    <ligand>
        <name>ATP</name>
        <dbReference type="ChEBI" id="CHEBI:30616"/>
    </ligand>
</feature>
<dbReference type="AlphaFoldDB" id="A0A176VHJ5"/>
<organism evidence="17 18">
    <name type="scientific">Marchantia polymorpha subsp. ruderalis</name>
    <dbReference type="NCBI Taxonomy" id="1480154"/>
    <lineage>
        <taxon>Eukaryota</taxon>
        <taxon>Viridiplantae</taxon>
        <taxon>Streptophyta</taxon>
        <taxon>Embryophyta</taxon>
        <taxon>Marchantiophyta</taxon>
        <taxon>Marchantiopsida</taxon>
        <taxon>Marchantiidae</taxon>
        <taxon>Marchantiales</taxon>
        <taxon>Marchantiaceae</taxon>
        <taxon>Marchantia</taxon>
    </lineage>
</organism>
<dbReference type="Proteomes" id="UP000077202">
    <property type="component" value="Unassembled WGS sequence"/>
</dbReference>
<dbReference type="PANTHER" id="PTHR48006">
    <property type="entry name" value="LEUCINE-RICH REPEAT-CONTAINING PROTEIN DDB_G0281931-RELATED"/>
    <property type="match status" value="1"/>
</dbReference>
<evidence type="ECO:0000256" key="9">
    <source>
        <dbReference type="ARBA" id="ARBA00022840"/>
    </source>
</evidence>
<dbReference type="PROSITE" id="PS50011">
    <property type="entry name" value="PROTEIN_KINASE_DOM"/>
    <property type="match status" value="1"/>
</dbReference>
<dbReference type="FunFam" id="1.10.510.10:FF:000146">
    <property type="entry name" value="LRR receptor-like serine/threonine-protein kinase IOS1"/>
    <property type="match status" value="1"/>
</dbReference>
<dbReference type="Pfam" id="PF00069">
    <property type="entry name" value="Pkinase"/>
    <property type="match status" value="1"/>
</dbReference>
<dbReference type="EMBL" id="LVLJ01003622">
    <property type="protein sequence ID" value="OAE20384.1"/>
    <property type="molecule type" value="Genomic_DNA"/>
</dbReference>
<evidence type="ECO:0000256" key="3">
    <source>
        <dbReference type="ARBA" id="ARBA00022614"/>
    </source>
</evidence>
<evidence type="ECO:0000256" key="8">
    <source>
        <dbReference type="ARBA" id="ARBA00022777"/>
    </source>
</evidence>
<dbReference type="FunFam" id="3.80.10.10:FF:000041">
    <property type="entry name" value="LRR receptor-like serine/threonine-protein kinase ERECTA"/>
    <property type="match status" value="1"/>
</dbReference>
<sequence>MFGGAGKELAQEAKRLGLGKRMEGARAIRVDFQLGACEQRVATESLARLPTVRGTESTSEPRSRTRVPNCERVAHLNAGPLTGPHRAATGVAKPAPSNARGRPGGWAKAGFGVDTMANLQVVIRHFKKALYHRLISTGHGKESLKTLLLVLTFLQQLELIVTQGSPDELALLNIRNKVTSDPLGTLDEWKTGGDVCTWANVECNSMNRVIALNLSNKSLSGTLSRSLVDLQFLQVLNLENNGFTGNIPVGLGNLSNLQELSIARTNVTGSLPADLGNMKNISFMFFDNNRLSGPIPQEFGNLDLLQELHVNQDNSVPGMGLTGPIPASLGNLKNLKQMNVANNQLTGQIPESFEDLDNLMYMNLSGNKLDGPIPHQLFALPQIATFDISNNNFSGDVPTSTHFNFRHDNNPLLDACDACFPVADSGGIKKFNWPLVLGILGGVTAFCLLGISVYWICRCCNQRRQEVKAAASIARKRSLPPTTRQKLTSISEKTRSSTRCFTLKELRAATDDFSVDNVVGQGGFGVVYRTTLPSGEEVAIKHAHKDAQQGLEEFYNEVELLSRIRHEYLVNLIGFCEERGEQMLVYEFVPNGNLFEHLSGKREPPLTWKQRVKIAICCAKGLAYLHEGCTPSIIHRDIKPSNILLDENLVAKVADFGLSKTGPVGNQTHISTGIKGTPGYLDPYYYLSWHVGTFTDVYSFGVILLQLVTAKPAVDRTRKNANYNIVAWAKDCMRHGRFEEVVDPTLLLEGYNQDTMLLMVKIALRCCGEEIKERPTMSQISESLEQALEKMGSASFIRGTPSMELRPEMFRISGDMHEEDENLYQINFDGRSWVDIKHVLDEGFGEMSQDSDDAHDMNHELDGFVKVPIDNEGSSKVLFNNSDAGYSKVFMSRTESNYRG</sequence>
<dbReference type="Pfam" id="PF23598">
    <property type="entry name" value="LRR_14"/>
    <property type="match status" value="1"/>
</dbReference>
<proteinExistence type="predicted"/>
<dbReference type="CDD" id="cd14066">
    <property type="entry name" value="STKc_IRAK"/>
    <property type="match status" value="1"/>
</dbReference>
<dbReference type="GO" id="GO:0004674">
    <property type="term" value="F:protein serine/threonine kinase activity"/>
    <property type="evidence" value="ECO:0007669"/>
    <property type="project" value="UniProtKB-KW"/>
</dbReference>
<evidence type="ECO:0000256" key="2">
    <source>
        <dbReference type="ARBA" id="ARBA00022527"/>
    </source>
</evidence>
<dbReference type="InterPro" id="IPR000719">
    <property type="entry name" value="Prot_kinase_dom"/>
</dbReference>
<dbReference type="SMART" id="SM00220">
    <property type="entry name" value="S_TKc"/>
    <property type="match status" value="1"/>
</dbReference>
<evidence type="ECO:0000256" key="10">
    <source>
        <dbReference type="ARBA" id="ARBA00023136"/>
    </source>
</evidence>
<keyword evidence="15" id="KW-1133">Transmembrane helix</keyword>
<feature type="region of interest" description="Disordered" evidence="14">
    <location>
        <begin position="77"/>
        <end position="103"/>
    </location>
</feature>
<evidence type="ECO:0000256" key="15">
    <source>
        <dbReference type="SAM" id="Phobius"/>
    </source>
</evidence>
<keyword evidence="10 15" id="KW-0472">Membrane</keyword>
<dbReference type="SUPFAM" id="SSF56112">
    <property type="entry name" value="Protein kinase-like (PK-like)"/>
    <property type="match status" value="1"/>
</dbReference>
<keyword evidence="18" id="KW-1185">Reference proteome</keyword>
<comment type="caution">
    <text evidence="17">The sequence shown here is derived from an EMBL/GenBank/DDBJ whole genome shotgun (WGS) entry which is preliminary data.</text>
</comment>
<evidence type="ECO:0000256" key="4">
    <source>
        <dbReference type="ARBA" id="ARBA00022679"/>
    </source>
</evidence>
<dbReference type="InterPro" id="IPR032675">
    <property type="entry name" value="LRR_dom_sf"/>
</dbReference>
<evidence type="ECO:0000256" key="11">
    <source>
        <dbReference type="ARBA" id="ARBA00023170"/>
    </source>
</evidence>
<keyword evidence="11" id="KW-0675">Receptor</keyword>
<dbReference type="PROSITE" id="PS00107">
    <property type="entry name" value="PROTEIN_KINASE_ATP"/>
    <property type="match status" value="1"/>
</dbReference>
<accession>A0A176VHJ5</accession>
<dbReference type="SUPFAM" id="SSF52058">
    <property type="entry name" value="L domain-like"/>
    <property type="match status" value="1"/>
</dbReference>
<keyword evidence="9 13" id="KW-0067">ATP-binding</keyword>
<evidence type="ECO:0000256" key="1">
    <source>
        <dbReference type="ARBA" id="ARBA00004370"/>
    </source>
</evidence>
<dbReference type="Gene3D" id="3.80.10.10">
    <property type="entry name" value="Ribonuclease Inhibitor"/>
    <property type="match status" value="2"/>
</dbReference>
<protein>
    <recommendedName>
        <fullName evidence="16">Protein kinase domain-containing protein</fullName>
    </recommendedName>
</protein>
<keyword evidence="5" id="KW-0732">Signal</keyword>
<evidence type="ECO:0000259" key="16">
    <source>
        <dbReference type="PROSITE" id="PS50011"/>
    </source>
</evidence>
<name>A0A176VHJ5_MARPO</name>
<dbReference type="GO" id="GO:0016020">
    <property type="term" value="C:membrane"/>
    <property type="evidence" value="ECO:0007669"/>
    <property type="project" value="UniProtKB-SubCell"/>
</dbReference>
<dbReference type="FunFam" id="3.30.200.20:FF:000039">
    <property type="entry name" value="receptor-like protein kinase FERONIA"/>
    <property type="match status" value="1"/>
</dbReference>
<dbReference type="PROSITE" id="PS00108">
    <property type="entry name" value="PROTEIN_KINASE_ST"/>
    <property type="match status" value="1"/>
</dbReference>
<dbReference type="PANTHER" id="PTHR48006:SF84">
    <property type="entry name" value="REPEAT TRANSMEMBRANE PROTEIN KINASE, PUTATIVE, EXPRESSED-RELATED"/>
    <property type="match status" value="1"/>
</dbReference>
<dbReference type="InterPro" id="IPR051824">
    <property type="entry name" value="LRR_Rcpt-Like_S/T_Kinase"/>
</dbReference>
<dbReference type="InterPro" id="IPR008271">
    <property type="entry name" value="Ser/Thr_kinase_AS"/>
</dbReference>
<dbReference type="FunFam" id="3.80.10.10:FF:000400">
    <property type="entry name" value="Nuclear pore complex protein NUP107"/>
    <property type="match status" value="1"/>
</dbReference>
<evidence type="ECO:0000256" key="14">
    <source>
        <dbReference type="SAM" id="MobiDB-lite"/>
    </source>
</evidence>
<evidence type="ECO:0000256" key="13">
    <source>
        <dbReference type="PROSITE-ProRule" id="PRU10141"/>
    </source>
</evidence>
<evidence type="ECO:0000256" key="12">
    <source>
        <dbReference type="ARBA" id="ARBA00023180"/>
    </source>
</evidence>
<gene>
    <name evidence="17" type="ORF">AXG93_3932s1080</name>
</gene>
<evidence type="ECO:0000313" key="17">
    <source>
        <dbReference type="EMBL" id="OAE20384.1"/>
    </source>
</evidence>
<reference evidence="17" key="1">
    <citation type="submission" date="2016-03" db="EMBL/GenBank/DDBJ databases">
        <title>Mechanisms controlling the formation of the plant cell surface in tip-growing cells are functionally conserved among land plants.</title>
        <authorList>
            <person name="Honkanen S."/>
            <person name="Jones V.A."/>
            <person name="Morieri G."/>
            <person name="Champion C."/>
            <person name="Hetherington A.J."/>
            <person name="Kelly S."/>
            <person name="Saint-Marcoux D."/>
            <person name="Proust H."/>
            <person name="Prescott H."/>
            <person name="Dolan L."/>
        </authorList>
    </citation>
    <scope>NUCLEOTIDE SEQUENCE [LARGE SCALE GENOMIC DNA]</scope>
    <source>
        <tissue evidence="17">Whole gametophyte</tissue>
    </source>
</reference>
<keyword evidence="8" id="KW-0418">Kinase</keyword>
<comment type="subcellular location">
    <subcellularLocation>
        <location evidence="1">Membrane</location>
    </subcellularLocation>
</comment>
<dbReference type="Gene3D" id="1.10.510.10">
    <property type="entry name" value="Transferase(Phosphotransferase) domain 1"/>
    <property type="match status" value="1"/>
</dbReference>
<keyword evidence="3" id="KW-0433">Leucine-rich repeat</keyword>
<keyword evidence="2" id="KW-0723">Serine/threonine-protein kinase</keyword>
<keyword evidence="4" id="KW-0808">Transferase</keyword>